<accession>A0A1I5THQ2</accession>
<reference evidence="3 4" key="1">
    <citation type="submission" date="2016-10" db="EMBL/GenBank/DDBJ databases">
        <authorList>
            <person name="de Groot N.N."/>
        </authorList>
    </citation>
    <scope>NUCLEOTIDE SEQUENCE [LARGE SCALE GENOMIC DNA]</scope>
    <source>
        <strain evidence="3 4">DSM 20678</strain>
    </source>
</reference>
<dbReference type="Gene3D" id="3.30.360.10">
    <property type="entry name" value="Dihydrodipicolinate Reductase, domain 2"/>
    <property type="match status" value="1"/>
</dbReference>
<dbReference type="Pfam" id="PF01408">
    <property type="entry name" value="GFO_IDH_MocA"/>
    <property type="match status" value="1"/>
</dbReference>
<dbReference type="STRING" id="937334.SAMN05444406_104131"/>
<dbReference type="InterPro" id="IPR051450">
    <property type="entry name" value="Gfo/Idh/MocA_Oxidoreductases"/>
</dbReference>
<sequence>MRFGIYGCRHAHIAEFVDEMLKLGHEFVGIYETELDIAKGMAEKYRVPLFDRGEDLFKLKPDVIGTSAVNNRKIDIVELCNQQGIHVMADKPIVTSREGYARLEKVIRQGRIQVGMMLTERFNPPIYALWKMIREGRLGQVVSFTIMKPHKLLEKKRAPWHFSKEENGGIAIDLLIHDIDLLRWFTGSELDSCSGYIKKTAYPQYETFYDSVNAVIKMKNGVVATLEANWWMPDSYFTFGDGRIFCVGTQGRVEVRTTGDCQAKGEPFALLIRDTETYIRCEDVAVPTTLIQDFINRIEGRKDVIISGEDVLMSSLAAIEIDESLEEVRLC</sequence>
<dbReference type="Proteomes" id="UP000198577">
    <property type="component" value="Unassembled WGS sequence"/>
</dbReference>
<evidence type="ECO:0000259" key="2">
    <source>
        <dbReference type="Pfam" id="PF22725"/>
    </source>
</evidence>
<evidence type="ECO:0000259" key="1">
    <source>
        <dbReference type="Pfam" id="PF01408"/>
    </source>
</evidence>
<dbReference type="SUPFAM" id="SSF55347">
    <property type="entry name" value="Glyceraldehyde-3-phosphate dehydrogenase-like, C-terminal domain"/>
    <property type="match status" value="1"/>
</dbReference>
<gene>
    <name evidence="3" type="ORF">SAMN05444406_104131</name>
</gene>
<keyword evidence="4" id="KW-1185">Reference proteome</keyword>
<proteinExistence type="predicted"/>
<dbReference type="PANTHER" id="PTHR43377:SF1">
    <property type="entry name" value="BILIVERDIN REDUCTASE A"/>
    <property type="match status" value="1"/>
</dbReference>
<dbReference type="PANTHER" id="PTHR43377">
    <property type="entry name" value="BILIVERDIN REDUCTASE A"/>
    <property type="match status" value="1"/>
</dbReference>
<dbReference type="OrthoDB" id="9768836at2"/>
<dbReference type="InterPro" id="IPR000683">
    <property type="entry name" value="Gfo/Idh/MocA-like_OxRdtase_N"/>
</dbReference>
<evidence type="ECO:0000313" key="4">
    <source>
        <dbReference type="Proteomes" id="UP000198577"/>
    </source>
</evidence>
<dbReference type="Pfam" id="PF22725">
    <property type="entry name" value="GFO_IDH_MocA_C3"/>
    <property type="match status" value="1"/>
</dbReference>
<evidence type="ECO:0000313" key="3">
    <source>
        <dbReference type="EMBL" id="SFP82573.1"/>
    </source>
</evidence>
<feature type="domain" description="GFO/IDH/MocA-like oxidoreductase" evidence="2">
    <location>
        <begin position="129"/>
        <end position="254"/>
    </location>
</feature>
<protein>
    <submittedName>
        <fullName evidence="3">Predicted dehydrogenase</fullName>
    </submittedName>
</protein>
<dbReference type="GO" id="GO:0000166">
    <property type="term" value="F:nucleotide binding"/>
    <property type="evidence" value="ECO:0007669"/>
    <property type="project" value="InterPro"/>
</dbReference>
<organism evidence="3 4">
    <name type="scientific">Caldicoprobacter faecalis</name>
    <dbReference type="NCBI Taxonomy" id="937334"/>
    <lineage>
        <taxon>Bacteria</taxon>
        <taxon>Bacillati</taxon>
        <taxon>Bacillota</taxon>
        <taxon>Clostridia</taxon>
        <taxon>Caldicoprobacterales</taxon>
        <taxon>Caldicoprobacteraceae</taxon>
        <taxon>Caldicoprobacter</taxon>
    </lineage>
</organism>
<name>A0A1I5THQ2_9FIRM</name>
<dbReference type="AlphaFoldDB" id="A0A1I5THQ2"/>
<dbReference type="SUPFAM" id="SSF51735">
    <property type="entry name" value="NAD(P)-binding Rossmann-fold domains"/>
    <property type="match status" value="1"/>
</dbReference>
<feature type="domain" description="Gfo/Idh/MocA-like oxidoreductase N-terminal" evidence="1">
    <location>
        <begin position="2"/>
        <end position="107"/>
    </location>
</feature>
<dbReference type="EMBL" id="FOXR01000004">
    <property type="protein sequence ID" value="SFP82573.1"/>
    <property type="molecule type" value="Genomic_DNA"/>
</dbReference>
<dbReference type="Gene3D" id="3.40.50.720">
    <property type="entry name" value="NAD(P)-binding Rossmann-like Domain"/>
    <property type="match status" value="1"/>
</dbReference>
<dbReference type="InterPro" id="IPR036291">
    <property type="entry name" value="NAD(P)-bd_dom_sf"/>
</dbReference>
<dbReference type="RefSeq" id="WP_092282003.1">
    <property type="nucleotide sequence ID" value="NZ_FOXR01000004.1"/>
</dbReference>
<dbReference type="InterPro" id="IPR055170">
    <property type="entry name" value="GFO_IDH_MocA-like_dom"/>
</dbReference>